<name>A0ABN8HP02_9NEOP</name>
<gene>
    <name evidence="3" type="ORF">IPOD504_LOCUS1521</name>
</gene>
<keyword evidence="2" id="KW-0732">Signal</keyword>
<evidence type="ECO:0000256" key="2">
    <source>
        <dbReference type="SAM" id="SignalP"/>
    </source>
</evidence>
<evidence type="ECO:0000313" key="4">
    <source>
        <dbReference type="Proteomes" id="UP000837857"/>
    </source>
</evidence>
<organism evidence="3 4">
    <name type="scientific">Iphiclides podalirius</name>
    <name type="common">scarce swallowtail</name>
    <dbReference type="NCBI Taxonomy" id="110791"/>
    <lineage>
        <taxon>Eukaryota</taxon>
        <taxon>Metazoa</taxon>
        <taxon>Ecdysozoa</taxon>
        <taxon>Arthropoda</taxon>
        <taxon>Hexapoda</taxon>
        <taxon>Insecta</taxon>
        <taxon>Pterygota</taxon>
        <taxon>Neoptera</taxon>
        <taxon>Endopterygota</taxon>
        <taxon>Lepidoptera</taxon>
        <taxon>Glossata</taxon>
        <taxon>Ditrysia</taxon>
        <taxon>Papilionoidea</taxon>
        <taxon>Papilionidae</taxon>
        <taxon>Papilioninae</taxon>
        <taxon>Iphiclides</taxon>
    </lineage>
</organism>
<feature type="signal peptide" evidence="2">
    <location>
        <begin position="1"/>
        <end position="24"/>
    </location>
</feature>
<reference evidence="3" key="1">
    <citation type="submission" date="2022-03" db="EMBL/GenBank/DDBJ databases">
        <authorList>
            <person name="Martin H S."/>
        </authorList>
    </citation>
    <scope>NUCLEOTIDE SEQUENCE</scope>
</reference>
<sequence length="197" mass="21547">MSANVICALVCLVAVSSVVRRTNGTVNCPIACRRCRAGEDHSALLEVYCAMCEECRGRRRQMVDEGINDARHRASKEDYEADCPAPPPCDTDVEDAIVPLKTTVATTTTETTTTTTTTTTTPSTTTRRPCPPVAECKKRKRPHAPMACCLPMCAYPPSCPETSQQLTAAYTTPSTPETTTKDYFYAYVGVPKDLLRR</sequence>
<accession>A0ABN8HP02</accession>
<evidence type="ECO:0000256" key="1">
    <source>
        <dbReference type="SAM" id="MobiDB-lite"/>
    </source>
</evidence>
<feature type="region of interest" description="Disordered" evidence="1">
    <location>
        <begin position="108"/>
        <end position="131"/>
    </location>
</feature>
<feature type="non-terminal residue" evidence="3">
    <location>
        <position position="197"/>
    </location>
</feature>
<feature type="compositionally biased region" description="Low complexity" evidence="1">
    <location>
        <begin position="108"/>
        <end position="126"/>
    </location>
</feature>
<protein>
    <submittedName>
        <fullName evidence="3">Uncharacterized protein</fullName>
    </submittedName>
</protein>
<keyword evidence="4" id="KW-1185">Reference proteome</keyword>
<proteinExistence type="predicted"/>
<dbReference type="EMBL" id="OW152823">
    <property type="protein sequence ID" value="CAH2039128.1"/>
    <property type="molecule type" value="Genomic_DNA"/>
</dbReference>
<dbReference type="Proteomes" id="UP000837857">
    <property type="component" value="Chromosome 11"/>
</dbReference>
<evidence type="ECO:0000313" key="3">
    <source>
        <dbReference type="EMBL" id="CAH2039128.1"/>
    </source>
</evidence>
<feature type="chain" id="PRO_5045477828" evidence="2">
    <location>
        <begin position="25"/>
        <end position="197"/>
    </location>
</feature>